<proteinExistence type="predicted"/>
<dbReference type="AlphaFoldDB" id="A0A916W5M3"/>
<dbReference type="Gene3D" id="1.10.287.760">
    <property type="entry name" value="YqgQ-like"/>
    <property type="match status" value="1"/>
</dbReference>
<reference evidence="1" key="2">
    <citation type="submission" date="2020-09" db="EMBL/GenBank/DDBJ databases">
        <authorList>
            <person name="Sun Q."/>
            <person name="Zhou Y."/>
        </authorList>
    </citation>
    <scope>NUCLEOTIDE SEQUENCE</scope>
    <source>
        <strain evidence="1">CGMCC 1.12408</strain>
    </source>
</reference>
<sequence>MKTLYDVQQVLKRFGTFIYTGDRLGDLELMQNEITELYKAGLIDIESYRTAILVIRHEINNYISKKG</sequence>
<reference evidence="1" key="1">
    <citation type="journal article" date="2014" name="Int. J. Syst. Evol. Microbiol.">
        <title>Complete genome sequence of Corynebacterium casei LMG S-19264T (=DSM 44701T), isolated from a smear-ripened cheese.</title>
        <authorList>
            <consortium name="US DOE Joint Genome Institute (JGI-PGF)"/>
            <person name="Walter F."/>
            <person name="Albersmeier A."/>
            <person name="Kalinowski J."/>
            <person name="Ruckert C."/>
        </authorList>
    </citation>
    <scope>NUCLEOTIDE SEQUENCE</scope>
    <source>
        <strain evidence="1">CGMCC 1.12408</strain>
    </source>
</reference>
<evidence type="ECO:0000313" key="1">
    <source>
        <dbReference type="EMBL" id="GGA68382.1"/>
    </source>
</evidence>
<dbReference type="Proteomes" id="UP000613512">
    <property type="component" value="Unassembled WGS sequence"/>
</dbReference>
<name>A0A916W5M3_9BACI</name>
<dbReference type="EMBL" id="BMEY01000004">
    <property type="protein sequence ID" value="GGA68382.1"/>
    <property type="molecule type" value="Genomic_DNA"/>
</dbReference>
<dbReference type="InterPro" id="IPR009256">
    <property type="entry name" value="YqgQ-like"/>
</dbReference>
<gene>
    <name evidence="1" type="ORF">GCM10008025_10450</name>
</gene>
<comment type="caution">
    <text evidence="1">The sequence shown here is derived from an EMBL/GenBank/DDBJ whole genome shotgun (WGS) entry which is preliminary data.</text>
</comment>
<keyword evidence="2" id="KW-1185">Reference proteome</keyword>
<dbReference type="InterPro" id="IPR023164">
    <property type="entry name" value="YqgQ-like_sf"/>
</dbReference>
<dbReference type="Pfam" id="PF06014">
    <property type="entry name" value="YqgQ-like"/>
    <property type="match status" value="1"/>
</dbReference>
<protein>
    <recommendedName>
        <fullName evidence="3">DUF910 family protein</fullName>
    </recommendedName>
</protein>
<evidence type="ECO:0008006" key="3">
    <source>
        <dbReference type="Google" id="ProtNLM"/>
    </source>
</evidence>
<accession>A0A916W5M3</accession>
<organism evidence="1 2">
    <name type="scientific">Ornithinibacillus halotolerans</name>
    <dbReference type="NCBI Taxonomy" id="1274357"/>
    <lineage>
        <taxon>Bacteria</taxon>
        <taxon>Bacillati</taxon>
        <taxon>Bacillota</taxon>
        <taxon>Bacilli</taxon>
        <taxon>Bacillales</taxon>
        <taxon>Bacillaceae</taxon>
        <taxon>Ornithinibacillus</taxon>
    </lineage>
</organism>
<evidence type="ECO:0000313" key="2">
    <source>
        <dbReference type="Proteomes" id="UP000613512"/>
    </source>
</evidence>
<dbReference type="SUPFAM" id="SSF158379">
    <property type="entry name" value="YqgQ-like"/>
    <property type="match status" value="1"/>
</dbReference>